<evidence type="ECO:0000313" key="2">
    <source>
        <dbReference type="EMBL" id="QQE75955.1"/>
    </source>
</evidence>
<keyword evidence="5" id="KW-1185">Reference proteome</keyword>
<keyword evidence="1" id="KW-0732">Signal</keyword>
<sequence length="455" mass="48784">MWKPISFLASVALAAAALLGGSGSSGAAEKIQQPMRVYQGAIPAQIAFTHQKQLWMVNASDPEAAPRQVTSSGDVQIAGWSADGAWLFYLHAPSAEEVGSNMHLWAVKADGTGAFQVDPRPVRNTPKWAPSGHRFAYLAQPAAAEEGAGGSAAVLVVAELAPGKVTKLLEQKREVEDMAWMPDGDRLLISIPAAKGRPITLEVIDLAGKRQASYALGAPPKVEEGIYPYAARGLSPSPDGKRVSYFVIMSSASLTADGVPIQLFDLTQPQNKPIAIGEGLAYPEWIAWAKDSSRFAFINGTGRVATENKQLRIAQADGRVVSAGLTGMADAFPRWSGGGAETLYFTRGPENAEWLGNYRPGKPLMPGQRIWKYGPNGQMQAVTKGSEETADTYPAPSPDGSELLFVRLDGAEHGSVYLLAADGRETELIRHVTGNPGYYANYLPAWISVYWLHPK</sequence>
<organism evidence="2 4">
    <name type="scientific">Brevibacillus composti</name>
    <dbReference type="NCBI Taxonomy" id="2796470"/>
    <lineage>
        <taxon>Bacteria</taxon>
        <taxon>Bacillati</taxon>
        <taxon>Bacillota</taxon>
        <taxon>Bacilli</taxon>
        <taxon>Bacillales</taxon>
        <taxon>Paenibacillaceae</taxon>
        <taxon>Brevibacillus</taxon>
    </lineage>
</organism>
<dbReference type="RefSeq" id="WP_198829465.1">
    <property type="nucleotide sequence ID" value="NZ_CP066308.1"/>
</dbReference>
<evidence type="ECO:0000313" key="4">
    <source>
        <dbReference type="Proteomes" id="UP000595847"/>
    </source>
</evidence>
<dbReference type="EMBL" id="CP066308">
    <property type="protein sequence ID" value="QQE75955.1"/>
    <property type="molecule type" value="Genomic_DNA"/>
</dbReference>
<dbReference type="PANTHER" id="PTHR36842">
    <property type="entry name" value="PROTEIN TOLB HOMOLOG"/>
    <property type="match status" value="1"/>
</dbReference>
<dbReference type="Proteomes" id="UP000595847">
    <property type="component" value="Chromosome"/>
</dbReference>
<dbReference type="SUPFAM" id="SSF82171">
    <property type="entry name" value="DPP6 N-terminal domain-like"/>
    <property type="match status" value="2"/>
</dbReference>
<feature type="signal peptide" evidence="1">
    <location>
        <begin position="1"/>
        <end position="27"/>
    </location>
</feature>
<feature type="chain" id="PRO_5032828021" evidence="1">
    <location>
        <begin position="28"/>
        <end position="455"/>
    </location>
</feature>
<reference evidence="3" key="2">
    <citation type="submission" date="2021-04" db="EMBL/GenBank/DDBJ databases">
        <title>Brevibacillus composti FJAT-54423, complete genome.</title>
        <authorList>
            <person name="Tang R."/>
        </authorList>
    </citation>
    <scope>NUCLEOTIDE SEQUENCE</scope>
    <source>
        <strain evidence="3">FJAT-54424</strain>
    </source>
</reference>
<name>A0A7T5ENP4_9BACL</name>
<gene>
    <name evidence="2" type="ORF">JD108_08835</name>
    <name evidence="3" type="ORF">KDJ56_08515</name>
</gene>
<proteinExistence type="predicted"/>
<dbReference type="Gene3D" id="2.120.10.30">
    <property type="entry name" value="TolB, C-terminal domain"/>
    <property type="match status" value="2"/>
</dbReference>
<dbReference type="PANTHER" id="PTHR36842:SF1">
    <property type="entry name" value="PROTEIN TOLB"/>
    <property type="match status" value="1"/>
</dbReference>
<dbReference type="AlphaFoldDB" id="A0A7T5ENP4"/>
<dbReference type="InterPro" id="IPR011042">
    <property type="entry name" value="6-blade_b-propeller_TolB-like"/>
</dbReference>
<protein>
    <submittedName>
        <fullName evidence="2">Uncharacterized protein</fullName>
    </submittedName>
</protein>
<evidence type="ECO:0000256" key="1">
    <source>
        <dbReference type="SAM" id="SignalP"/>
    </source>
</evidence>
<accession>A0A7T5ENP4</accession>
<dbReference type="Proteomes" id="UP000677234">
    <property type="component" value="Chromosome"/>
</dbReference>
<dbReference type="EMBL" id="CP073708">
    <property type="protein sequence ID" value="QUO42981.1"/>
    <property type="molecule type" value="Genomic_DNA"/>
</dbReference>
<evidence type="ECO:0000313" key="5">
    <source>
        <dbReference type="Proteomes" id="UP000677234"/>
    </source>
</evidence>
<evidence type="ECO:0000313" key="3">
    <source>
        <dbReference type="EMBL" id="QUO42981.1"/>
    </source>
</evidence>
<dbReference type="KEGG" id="bcop:JD108_08835"/>
<reference evidence="2 4" key="1">
    <citation type="submission" date="2020-12" db="EMBL/GenBank/DDBJ databases">
        <title>strain FJAT-54423T represents a novel species of the genus Brevibacillus.</title>
        <authorList>
            <person name="Tang R."/>
        </authorList>
    </citation>
    <scope>NUCLEOTIDE SEQUENCE [LARGE SCALE GENOMIC DNA]</scope>
    <source>
        <strain evidence="2 4">FJAT-54423</strain>
    </source>
</reference>